<organism evidence="2 3">
    <name type="scientific">Phytophthora aleatoria</name>
    <dbReference type="NCBI Taxonomy" id="2496075"/>
    <lineage>
        <taxon>Eukaryota</taxon>
        <taxon>Sar</taxon>
        <taxon>Stramenopiles</taxon>
        <taxon>Oomycota</taxon>
        <taxon>Peronosporomycetes</taxon>
        <taxon>Peronosporales</taxon>
        <taxon>Peronosporaceae</taxon>
        <taxon>Phytophthora</taxon>
    </lineage>
</organism>
<evidence type="ECO:0000313" key="3">
    <source>
        <dbReference type="Proteomes" id="UP000709295"/>
    </source>
</evidence>
<proteinExistence type="predicted"/>
<keyword evidence="3" id="KW-1185">Reference proteome</keyword>
<dbReference type="EMBL" id="JAENGY010000838">
    <property type="protein sequence ID" value="KAG6955902.1"/>
    <property type="molecule type" value="Genomic_DNA"/>
</dbReference>
<dbReference type="Proteomes" id="UP000709295">
    <property type="component" value="Unassembled WGS sequence"/>
</dbReference>
<dbReference type="AlphaFoldDB" id="A0A8J5INW2"/>
<feature type="non-terminal residue" evidence="2">
    <location>
        <position position="1"/>
    </location>
</feature>
<sequence length="155" mass="17491">YAEHRELYKRKYGSGTQEEDGGSSSSSSPPVEAFEASEAELSVSCGEEVSEQANQSLAESILHKEADALFDKWIDLRVEWVEVAKKQYVTKEERNECLCQYINLHQWFPDTGKQSFPTIALARACLAGALVIDSLSRKGVLDRIFCYEPSHKNRQ</sequence>
<evidence type="ECO:0000256" key="1">
    <source>
        <dbReference type="SAM" id="MobiDB-lite"/>
    </source>
</evidence>
<accession>A0A8J5INW2</accession>
<reference evidence="2" key="1">
    <citation type="submission" date="2021-01" db="EMBL/GenBank/DDBJ databases">
        <title>Phytophthora aleatoria, a newly-described species from Pinus radiata is distinct from Phytophthora cactorum isolates based on comparative genomics.</title>
        <authorList>
            <person name="Mcdougal R."/>
            <person name="Panda P."/>
            <person name="Williams N."/>
            <person name="Studholme D.J."/>
        </authorList>
    </citation>
    <scope>NUCLEOTIDE SEQUENCE</scope>
    <source>
        <strain evidence="2">NZFS 4037</strain>
    </source>
</reference>
<comment type="caution">
    <text evidence="2">The sequence shown here is derived from an EMBL/GenBank/DDBJ whole genome shotgun (WGS) entry which is preliminary data.</text>
</comment>
<feature type="region of interest" description="Disordered" evidence="1">
    <location>
        <begin position="1"/>
        <end position="34"/>
    </location>
</feature>
<feature type="compositionally biased region" description="Low complexity" evidence="1">
    <location>
        <begin position="22"/>
        <end position="34"/>
    </location>
</feature>
<name>A0A8J5INW2_9STRA</name>
<protein>
    <submittedName>
        <fullName evidence="2">Uncharacterized protein</fullName>
    </submittedName>
</protein>
<gene>
    <name evidence="2" type="ORF">JG688_00011680</name>
</gene>
<evidence type="ECO:0000313" key="2">
    <source>
        <dbReference type="EMBL" id="KAG6955902.1"/>
    </source>
</evidence>